<reference evidence="3" key="1">
    <citation type="submission" date="2017-08" db="EMBL/GenBank/DDBJ databases">
        <authorList>
            <person name="Alvarez-Ponce D."/>
            <person name="Weitzman C.L."/>
            <person name="Tillett R.L."/>
            <person name="Sandmeier F.C."/>
            <person name="Tracy C.R."/>
        </authorList>
    </citation>
    <scope>NUCLEOTIDE SEQUENCE [LARGE SCALE GENOMIC DNA]</scope>
    <source>
        <strain evidence="3">723</strain>
    </source>
</reference>
<dbReference type="AlphaFoldDB" id="A0A269TJE3"/>
<organism evidence="2 3">
    <name type="scientific">Mycoplasmopsis agassizii</name>
    <dbReference type="NCBI Taxonomy" id="33922"/>
    <lineage>
        <taxon>Bacteria</taxon>
        <taxon>Bacillati</taxon>
        <taxon>Mycoplasmatota</taxon>
        <taxon>Mycoplasmoidales</taxon>
        <taxon>Metamycoplasmataceae</taxon>
        <taxon>Mycoplasmopsis</taxon>
    </lineage>
</organism>
<proteinExistence type="predicted"/>
<feature type="transmembrane region" description="Helical" evidence="1">
    <location>
        <begin position="108"/>
        <end position="126"/>
    </location>
</feature>
<dbReference type="RefSeq" id="WP_095334601.1">
    <property type="nucleotide sequence ID" value="NZ_NQNY01000003.1"/>
</dbReference>
<name>A0A269TJE3_9BACT</name>
<feature type="transmembrane region" description="Helical" evidence="1">
    <location>
        <begin position="23"/>
        <end position="46"/>
    </location>
</feature>
<sequence length="589" mass="67798">MLKYMKTTFNFMKFLNIMVFSKWFTYVFVIISFFITMFFVLMPYLFSNSDSYRASLLMIVPVMFILLLTIIYAIYMSVLLFRDTENNGLDLVIAAKPIERMQIVIAKYIYFIIFAFVWAIVIYIATSIASIPLRNVDYFNLENVEYFVHGSFAVVLFAFVFFGLITALIAKKINKAVAYLFSVVIFLPLFFIGTVAPTFSRPQISSFTSEYNNLGGESAIDAANLFAYSTSDQEDGYYIVPTNSEGSLTQSSRDFLNRAFQNTKTSPVGTQVLSWIDIPYQMGIHFAANGRDFFMSGNALGLGDVRSIFNNFGTENVSTRYNYHLVANEGLVTDSSNKSVVMNLPLLSSQNSLFRDQTQRNIFYAWENAESDSTLTDDSFSFINTSNYYGTLDWRSISELIQNDDVKAAFKKFNDKYLTGENLTSRQYLDTLFAEYDSIIPDFLNVINNSFTQVTDRYLMQLQIQYYVVALYYLYLNYQNNSLLKNVIFENGLVNHQFEVKVNYNGETRNYKIGGYSNATQVQQTVNNKTVNRVQLTAGDDFLFSTVNNYYKFERALDTQPQYSVGIYWTIIIVALSAAVIYIYYRREY</sequence>
<dbReference type="Proteomes" id="UP000216943">
    <property type="component" value="Unassembled WGS sequence"/>
</dbReference>
<keyword evidence="1" id="KW-0812">Transmembrane</keyword>
<feature type="transmembrane region" description="Helical" evidence="1">
    <location>
        <begin position="566"/>
        <end position="585"/>
    </location>
</feature>
<feature type="transmembrane region" description="Helical" evidence="1">
    <location>
        <begin position="146"/>
        <end position="170"/>
    </location>
</feature>
<feature type="transmembrane region" description="Helical" evidence="1">
    <location>
        <begin position="52"/>
        <end position="75"/>
    </location>
</feature>
<evidence type="ECO:0000313" key="2">
    <source>
        <dbReference type="EMBL" id="PAK21589.1"/>
    </source>
</evidence>
<protein>
    <submittedName>
        <fullName evidence="2">Uncharacterized protein</fullName>
    </submittedName>
</protein>
<dbReference type="EMBL" id="NQNY01000003">
    <property type="protein sequence ID" value="PAK21589.1"/>
    <property type="molecule type" value="Genomic_DNA"/>
</dbReference>
<comment type="caution">
    <text evidence="2">The sequence shown here is derived from an EMBL/GenBank/DDBJ whole genome shotgun (WGS) entry which is preliminary data.</text>
</comment>
<feature type="transmembrane region" description="Helical" evidence="1">
    <location>
        <begin position="177"/>
        <end position="199"/>
    </location>
</feature>
<keyword evidence="1" id="KW-0472">Membrane</keyword>
<evidence type="ECO:0000256" key="1">
    <source>
        <dbReference type="SAM" id="Phobius"/>
    </source>
</evidence>
<gene>
    <name evidence="2" type="ORF">CJJ23_01410</name>
</gene>
<accession>A0A269TJE3</accession>
<keyword evidence="1" id="KW-1133">Transmembrane helix</keyword>
<evidence type="ECO:0000313" key="3">
    <source>
        <dbReference type="Proteomes" id="UP000216943"/>
    </source>
</evidence>